<organism evidence="3 4">
    <name type="scientific">Oreochromis aureus</name>
    <name type="common">Israeli tilapia</name>
    <name type="synonym">Chromis aureus</name>
    <dbReference type="NCBI Taxonomy" id="47969"/>
    <lineage>
        <taxon>Eukaryota</taxon>
        <taxon>Metazoa</taxon>
        <taxon>Chordata</taxon>
        <taxon>Craniata</taxon>
        <taxon>Vertebrata</taxon>
        <taxon>Euteleostomi</taxon>
        <taxon>Actinopterygii</taxon>
        <taxon>Neopterygii</taxon>
        <taxon>Teleostei</taxon>
        <taxon>Neoteleostei</taxon>
        <taxon>Acanthomorphata</taxon>
        <taxon>Ovalentaria</taxon>
        <taxon>Cichlomorphae</taxon>
        <taxon>Cichliformes</taxon>
        <taxon>Cichlidae</taxon>
        <taxon>African cichlids</taxon>
        <taxon>Pseudocrenilabrinae</taxon>
        <taxon>Oreochromini</taxon>
        <taxon>Oreochromis</taxon>
    </lineage>
</organism>
<protein>
    <submittedName>
        <fullName evidence="3">Uncharacterized protein</fullName>
    </submittedName>
</protein>
<name>A0A668RHE6_OREAU</name>
<reference evidence="3" key="1">
    <citation type="submission" date="2025-08" db="UniProtKB">
        <authorList>
            <consortium name="Ensembl"/>
        </authorList>
    </citation>
    <scope>IDENTIFICATION</scope>
</reference>
<dbReference type="AlphaFoldDB" id="A0A668RHE6"/>
<dbReference type="SMART" id="SM01397">
    <property type="entry name" value="Ribosomal_S3Ae"/>
    <property type="match status" value="1"/>
</dbReference>
<accession>A0A668RHE6</accession>
<dbReference type="GO" id="GO:0005840">
    <property type="term" value="C:ribosome"/>
    <property type="evidence" value="ECO:0007669"/>
    <property type="project" value="UniProtKB-KW"/>
</dbReference>
<dbReference type="GO" id="GO:1990904">
    <property type="term" value="C:ribonucleoprotein complex"/>
    <property type="evidence" value="ECO:0007669"/>
    <property type="project" value="UniProtKB-KW"/>
</dbReference>
<dbReference type="GO" id="GO:0003735">
    <property type="term" value="F:structural constituent of ribosome"/>
    <property type="evidence" value="ECO:0007669"/>
    <property type="project" value="InterPro"/>
</dbReference>
<keyword evidence="2" id="KW-0687">Ribonucleoprotein</keyword>
<proteinExistence type="predicted"/>
<dbReference type="OMA" id="LRASCLM"/>
<evidence type="ECO:0000256" key="2">
    <source>
        <dbReference type="ARBA" id="ARBA00023274"/>
    </source>
</evidence>
<keyword evidence="4" id="KW-1185">Reference proteome</keyword>
<sequence length="161" mass="18311">VNEIKNIEKHLKMKKKRMTQGTRITSDGLKGHVFEVSLCRMNSWSFHKFKLKLSQRLPGMDLIRNKIWQTSQVNIKTTDGYFLLLFCLMTCDALTNDLKEVLNKVIHNSALSDLRASCLMYTCKLKKLKKPKSDLGKVMEFHFEGGGSSAAKAEGRDSGQL</sequence>
<dbReference type="InterPro" id="IPR001593">
    <property type="entry name" value="Ribosomal_eS1"/>
</dbReference>
<evidence type="ECO:0000313" key="3">
    <source>
        <dbReference type="Ensembl" id="ENSOABP00000003818.2"/>
    </source>
</evidence>
<evidence type="ECO:0000256" key="1">
    <source>
        <dbReference type="ARBA" id="ARBA00022980"/>
    </source>
</evidence>
<dbReference type="Proteomes" id="UP000472276">
    <property type="component" value="Unassembled WGS sequence"/>
</dbReference>
<keyword evidence="1" id="KW-0689">Ribosomal protein</keyword>
<evidence type="ECO:0000313" key="4">
    <source>
        <dbReference type="Proteomes" id="UP000472276"/>
    </source>
</evidence>
<reference evidence="3" key="2">
    <citation type="submission" date="2025-09" db="UniProtKB">
        <authorList>
            <consortium name="Ensembl"/>
        </authorList>
    </citation>
    <scope>IDENTIFICATION</scope>
</reference>
<dbReference type="Ensembl" id="ENSOABT00000003964.2">
    <property type="protein sequence ID" value="ENSOABP00000003818.2"/>
    <property type="gene ID" value="ENSOABG00000002258.2"/>
</dbReference>
<dbReference type="GO" id="GO:0006412">
    <property type="term" value="P:translation"/>
    <property type="evidence" value="ECO:0007669"/>
    <property type="project" value="InterPro"/>
</dbReference>